<evidence type="ECO:0000313" key="11">
    <source>
        <dbReference type="EMBL" id="PIW18683.1"/>
    </source>
</evidence>
<keyword evidence="3" id="KW-0249">Electron transport</keyword>
<feature type="domain" description="Thioredoxin" evidence="10">
    <location>
        <begin position="1"/>
        <end position="105"/>
    </location>
</feature>
<proteinExistence type="inferred from homology"/>
<feature type="site" description="Contributes to redox potential value" evidence="8">
    <location>
        <position position="30"/>
    </location>
</feature>
<dbReference type="PROSITE" id="PS00194">
    <property type="entry name" value="THIOREDOXIN_1"/>
    <property type="match status" value="1"/>
</dbReference>
<evidence type="ECO:0000256" key="4">
    <source>
        <dbReference type="ARBA" id="ARBA00023157"/>
    </source>
</evidence>
<evidence type="ECO:0000256" key="6">
    <source>
        <dbReference type="NCBIfam" id="TIGR01068"/>
    </source>
</evidence>
<dbReference type="InterPro" id="IPR005746">
    <property type="entry name" value="Thioredoxin"/>
</dbReference>
<dbReference type="SUPFAM" id="SSF52833">
    <property type="entry name" value="Thioredoxin-like"/>
    <property type="match status" value="1"/>
</dbReference>
<feature type="disulfide bond" description="Redox-active" evidence="9">
    <location>
        <begin position="29"/>
        <end position="32"/>
    </location>
</feature>
<dbReference type="Proteomes" id="UP000231019">
    <property type="component" value="Unassembled WGS sequence"/>
</dbReference>
<dbReference type="Pfam" id="PF00085">
    <property type="entry name" value="Thioredoxin"/>
    <property type="match status" value="1"/>
</dbReference>
<dbReference type="NCBIfam" id="TIGR01068">
    <property type="entry name" value="thioredoxin"/>
    <property type="match status" value="1"/>
</dbReference>
<comment type="similarity">
    <text evidence="1 7">Belongs to the thioredoxin family.</text>
</comment>
<dbReference type="PANTHER" id="PTHR45663:SF11">
    <property type="entry name" value="GEO12009P1"/>
    <property type="match status" value="1"/>
</dbReference>
<dbReference type="InterPro" id="IPR017937">
    <property type="entry name" value="Thioredoxin_CS"/>
</dbReference>
<dbReference type="AlphaFoldDB" id="A0A2M7G9A1"/>
<dbReference type="InterPro" id="IPR013766">
    <property type="entry name" value="Thioredoxin_domain"/>
</dbReference>
<feature type="active site" description="Nucleophile" evidence="8">
    <location>
        <position position="32"/>
    </location>
</feature>
<dbReference type="CDD" id="cd02947">
    <property type="entry name" value="TRX_family"/>
    <property type="match status" value="1"/>
</dbReference>
<evidence type="ECO:0000256" key="3">
    <source>
        <dbReference type="ARBA" id="ARBA00022982"/>
    </source>
</evidence>
<evidence type="ECO:0000256" key="8">
    <source>
        <dbReference type="PIRSR" id="PIRSR000077-1"/>
    </source>
</evidence>
<evidence type="ECO:0000256" key="7">
    <source>
        <dbReference type="PIRNR" id="PIRNR000077"/>
    </source>
</evidence>
<reference evidence="11 12" key="1">
    <citation type="submission" date="2017-09" db="EMBL/GenBank/DDBJ databases">
        <title>Depth-based differentiation of microbial function through sediment-hosted aquifers and enrichment of novel symbionts in the deep terrestrial subsurface.</title>
        <authorList>
            <person name="Probst A.J."/>
            <person name="Ladd B."/>
            <person name="Jarett J.K."/>
            <person name="Geller-Mcgrath D.E."/>
            <person name="Sieber C.M."/>
            <person name="Emerson J.B."/>
            <person name="Anantharaman K."/>
            <person name="Thomas B.C."/>
            <person name="Malmstrom R."/>
            <person name="Stieglmeier M."/>
            <person name="Klingl A."/>
            <person name="Woyke T."/>
            <person name="Ryan C.M."/>
            <person name="Banfield J.F."/>
        </authorList>
    </citation>
    <scope>NUCLEOTIDE SEQUENCE [LARGE SCALE GENOMIC DNA]</scope>
    <source>
        <strain evidence="11">CG17_big_fil_post_rev_8_21_14_2_50_48_46</strain>
    </source>
</reference>
<keyword evidence="2" id="KW-0813">Transport</keyword>
<gene>
    <name evidence="11" type="primary">trxA</name>
    <name evidence="11" type="ORF">COW36_05145</name>
</gene>
<comment type="caution">
    <text evidence="11">The sequence shown here is derived from an EMBL/GenBank/DDBJ whole genome shotgun (WGS) entry which is preliminary data.</text>
</comment>
<feature type="active site" description="Nucleophile" evidence="8">
    <location>
        <position position="29"/>
    </location>
</feature>
<dbReference type="GO" id="GO:0005737">
    <property type="term" value="C:cytoplasm"/>
    <property type="evidence" value="ECO:0007669"/>
    <property type="project" value="TreeGrafter"/>
</dbReference>
<dbReference type="PROSITE" id="PS51352">
    <property type="entry name" value="THIOREDOXIN_2"/>
    <property type="match status" value="1"/>
</dbReference>
<dbReference type="FunFam" id="3.40.30.10:FF:000001">
    <property type="entry name" value="Thioredoxin"/>
    <property type="match status" value="1"/>
</dbReference>
<feature type="site" description="Deprotonates C-terminal active site Cys" evidence="8">
    <location>
        <position position="23"/>
    </location>
</feature>
<sequence>MSAQTKPSFESLISESPVPILVDFWAEWCGPCKMMNPVLKQVAKQYEGKLKIIKINVDQNPAAANFYGIQSIPTLMLFWKGKPIMDLKGAMPYEQLQHQIDLRLERL</sequence>
<feature type="site" description="Contributes to redox potential value" evidence="8">
    <location>
        <position position="31"/>
    </location>
</feature>
<name>A0A2M7G9A1_9BACT</name>
<evidence type="ECO:0000259" key="10">
    <source>
        <dbReference type="PROSITE" id="PS51352"/>
    </source>
</evidence>
<evidence type="ECO:0000256" key="1">
    <source>
        <dbReference type="ARBA" id="ARBA00008987"/>
    </source>
</evidence>
<dbReference type="PANTHER" id="PTHR45663">
    <property type="entry name" value="GEO12009P1"/>
    <property type="match status" value="1"/>
</dbReference>
<evidence type="ECO:0000313" key="12">
    <source>
        <dbReference type="Proteomes" id="UP000231019"/>
    </source>
</evidence>
<dbReference type="PRINTS" id="PR00421">
    <property type="entry name" value="THIOREDOXIN"/>
</dbReference>
<keyword evidence="5 9" id="KW-0676">Redox-active center</keyword>
<accession>A0A2M7G9A1</accession>
<evidence type="ECO:0000256" key="9">
    <source>
        <dbReference type="PIRSR" id="PIRSR000077-4"/>
    </source>
</evidence>
<dbReference type="GO" id="GO:0015035">
    <property type="term" value="F:protein-disulfide reductase activity"/>
    <property type="evidence" value="ECO:0007669"/>
    <property type="project" value="UniProtKB-UniRule"/>
</dbReference>
<organism evidence="11 12">
    <name type="scientific">bacterium (Candidatus Blackallbacteria) CG17_big_fil_post_rev_8_21_14_2_50_48_46</name>
    <dbReference type="NCBI Taxonomy" id="2014261"/>
    <lineage>
        <taxon>Bacteria</taxon>
        <taxon>Candidatus Blackallbacteria</taxon>
    </lineage>
</organism>
<dbReference type="Gene3D" id="3.40.30.10">
    <property type="entry name" value="Glutaredoxin"/>
    <property type="match status" value="1"/>
</dbReference>
<dbReference type="EMBL" id="PFFQ01000012">
    <property type="protein sequence ID" value="PIW18683.1"/>
    <property type="molecule type" value="Genomic_DNA"/>
</dbReference>
<protein>
    <recommendedName>
        <fullName evidence="6 7">Thioredoxin</fullName>
    </recommendedName>
</protein>
<dbReference type="InterPro" id="IPR036249">
    <property type="entry name" value="Thioredoxin-like_sf"/>
</dbReference>
<evidence type="ECO:0000256" key="5">
    <source>
        <dbReference type="ARBA" id="ARBA00023284"/>
    </source>
</evidence>
<dbReference type="PIRSF" id="PIRSF000077">
    <property type="entry name" value="Thioredoxin"/>
    <property type="match status" value="1"/>
</dbReference>
<keyword evidence="4 9" id="KW-1015">Disulfide bond</keyword>
<evidence type="ECO:0000256" key="2">
    <source>
        <dbReference type="ARBA" id="ARBA00022448"/>
    </source>
</evidence>